<dbReference type="Proteomes" id="UP000594638">
    <property type="component" value="Unassembled WGS sequence"/>
</dbReference>
<gene>
    <name evidence="1" type="ORF">OLEA9_A051267</name>
</gene>
<name>A0A8S0RQR5_OLEEU</name>
<dbReference type="AlphaFoldDB" id="A0A8S0RQR5"/>
<keyword evidence="2" id="KW-1185">Reference proteome</keyword>
<dbReference type="Gramene" id="OE9A051267T1">
    <property type="protein sequence ID" value="OE9A051267C1"/>
    <property type="gene ID" value="OE9A051267"/>
</dbReference>
<dbReference type="EMBL" id="CACTIH010003693">
    <property type="protein sequence ID" value="CAA2982385.1"/>
    <property type="molecule type" value="Genomic_DNA"/>
</dbReference>
<evidence type="ECO:0000313" key="2">
    <source>
        <dbReference type="Proteomes" id="UP000594638"/>
    </source>
</evidence>
<accession>A0A8S0RQR5</accession>
<protein>
    <submittedName>
        <fullName evidence="1">Uncharacterized protein</fullName>
    </submittedName>
</protein>
<proteinExistence type="predicted"/>
<reference evidence="1 2" key="1">
    <citation type="submission" date="2019-12" db="EMBL/GenBank/DDBJ databases">
        <authorList>
            <person name="Alioto T."/>
            <person name="Alioto T."/>
            <person name="Gomez Garrido J."/>
        </authorList>
    </citation>
    <scope>NUCLEOTIDE SEQUENCE [LARGE SCALE GENOMIC DNA]</scope>
</reference>
<organism evidence="1 2">
    <name type="scientific">Olea europaea subsp. europaea</name>
    <dbReference type="NCBI Taxonomy" id="158383"/>
    <lineage>
        <taxon>Eukaryota</taxon>
        <taxon>Viridiplantae</taxon>
        <taxon>Streptophyta</taxon>
        <taxon>Embryophyta</taxon>
        <taxon>Tracheophyta</taxon>
        <taxon>Spermatophyta</taxon>
        <taxon>Magnoliopsida</taxon>
        <taxon>eudicotyledons</taxon>
        <taxon>Gunneridae</taxon>
        <taxon>Pentapetalae</taxon>
        <taxon>asterids</taxon>
        <taxon>lamiids</taxon>
        <taxon>Lamiales</taxon>
        <taxon>Oleaceae</taxon>
        <taxon>Oleeae</taxon>
        <taxon>Olea</taxon>
    </lineage>
</organism>
<evidence type="ECO:0000313" key="1">
    <source>
        <dbReference type="EMBL" id="CAA2982385.1"/>
    </source>
</evidence>
<sequence>MGDDVFTAGSSGNDGYDVGRTYSVDGQFMERKIDSTRDIFLGGCEVHGGSYLVDGEQAREEGEIEEREANLNEDLLVTIDKNEQINVMATHIMERTEEDEGVKEIDEEIQEGTREHGIAKVDTIISDTEVEGTVEELRNIRDIISDFEQRAQ</sequence>
<comment type="caution">
    <text evidence="1">The sequence shown here is derived from an EMBL/GenBank/DDBJ whole genome shotgun (WGS) entry which is preliminary data.</text>
</comment>